<gene>
    <name evidence="2" type="ORF">I7X39_03365</name>
</gene>
<feature type="signal peptide" evidence="1">
    <location>
        <begin position="1"/>
        <end position="22"/>
    </location>
</feature>
<evidence type="ECO:0000313" key="3">
    <source>
        <dbReference type="Proteomes" id="UP000613266"/>
    </source>
</evidence>
<dbReference type="Proteomes" id="UP000613266">
    <property type="component" value="Unassembled WGS sequence"/>
</dbReference>
<dbReference type="EMBL" id="JAEDAK010000002">
    <property type="protein sequence ID" value="MBH9575937.1"/>
    <property type="molecule type" value="Genomic_DNA"/>
</dbReference>
<keyword evidence="2" id="KW-0121">Carboxypeptidase</keyword>
<organism evidence="2 3">
    <name type="scientific">Inhella proteolytica</name>
    <dbReference type="NCBI Taxonomy" id="2795029"/>
    <lineage>
        <taxon>Bacteria</taxon>
        <taxon>Pseudomonadati</taxon>
        <taxon>Pseudomonadota</taxon>
        <taxon>Betaproteobacteria</taxon>
        <taxon>Burkholderiales</taxon>
        <taxon>Sphaerotilaceae</taxon>
        <taxon>Inhella</taxon>
    </lineage>
</organism>
<sequence length="219" mass="24722">MFKPCKTLGIALLLSASLPLAAQDVRYRQDKLQTVHPFSMEEASGLMAIGESTLQGQASMTLRKTLLQLRPGTKIYAREQPVYLFPMTKFLRAWVQRHAPNGLRMGMFDLQPELDHVAARTLSDREGRFRFRGLQPGQYLLWAVIPYEVEGWIAQETGEHQITTFSHFGIVTAAVREPVTRSVKQVRELENHVIHVVDIPPGQGVVDLGEIHGERAQLK</sequence>
<keyword evidence="1" id="KW-0732">Signal</keyword>
<evidence type="ECO:0000313" key="2">
    <source>
        <dbReference type="EMBL" id="MBH9575937.1"/>
    </source>
</evidence>
<proteinExistence type="predicted"/>
<comment type="caution">
    <text evidence="2">The sequence shown here is derived from an EMBL/GenBank/DDBJ whole genome shotgun (WGS) entry which is preliminary data.</text>
</comment>
<evidence type="ECO:0000256" key="1">
    <source>
        <dbReference type="SAM" id="SignalP"/>
    </source>
</evidence>
<name>A0A931J2X5_9BURK</name>
<accession>A0A931J2X5</accession>
<dbReference type="AlphaFoldDB" id="A0A931J2X5"/>
<keyword evidence="2" id="KW-0378">Hydrolase</keyword>
<dbReference type="RefSeq" id="WP_198109558.1">
    <property type="nucleotide sequence ID" value="NZ_JAEDAK010000002.1"/>
</dbReference>
<feature type="chain" id="PRO_5037380353" evidence="1">
    <location>
        <begin position="23"/>
        <end position="219"/>
    </location>
</feature>
<dbReference type="GO" id="GO:0004180">
    <property type="term" value="F:carboxypeptidase activity"/>
    <property type="evidence" value="ECO:0007669"/>
    <property type="project" value="UniProtKB-KW"/>
</dbReference>
<dbReference type="SUPFAM" id="SSF117074">
    <property type="entry name" value="Hypothetical protein PA1324"/>
    <property type="match status" value="1"/>
</dbReference>
<keyword evidence="2" id="KW-0645">Protease</keyword>
<protein>
    <submittedName>
        <fullName evidence="2">Carboxypeptidase regulatory-like domain-containing protein</fullName>
    </submittedName>
</protein>
<keyword evidence="3" id="KW-1185">Reference proteome</keyword>
<reference evidence="2" key="1">
    <citation type="submission" date="2020-12" db="EMBL/GenBank/DDBJ databases">
        <title>The genome sequence of Inhella sp. 1Y17.</title>
        <authorList>
            <person name="Liu Y."/>
        </authorList>
    </citation>
    <scope>NUCLEOTIDE SEQUENCE</scope>
    <source>
        <strain evidence="2">1Y17</strain>
    </source>
</reference>